<reference evidence="8 9" key="1">
    <citation type="submission" date="2019-03" db="EMBL/GenBank/DDBJ databases">
        <title>Single cell metagenomics reveals metabolic interactions within the superorganism composed of flagellate Streblomastix strix and complex community of Bacteroidetes bacteria on its surface.</title>
        <authorList>
            <person name="Treitli S.C."/>
            <person name="Kolisko M."/>
            <person name="Husnik F."/>
            <person name="Keeling P."/>
            <person name="Hampl V."/>
        </authorList>
    </citation>
    <scope>NUCLEOTIDE SEQUENCE [LARGE SCALE GENOMIC DNA]</scope>
    <source>
        <strain evidence="8">ST1C</strain>
    </source>
</reference>
<evidence type="ECO:0000256" key="1">
    <source>
        <dbReference type="ARBA" id="ARBA00004141"/>
    </source>
</evidence>
<keyword evidence="3 7" id="KW-0812">Transmembrane</keyword>
<accession>A0A5J4W628</accession>
<dbReference type="OrthoDB" id="448250at2759"/>
<gene>
    <name evidence="8" type="ORF">EZS28_014307</name>
</gene>
<comment type="subcellular location">
    <subcellularLocation>
        <location evidence="1">Membrane</location>
        <topology evidence="1">Multi-pass membrane protein</topology>
    </subcellularLocation>
</comment>
<name>A0A5J4W628_9EUKA</name>
<dbReference type="PANTHER" id="PTHR10743">
    <property type="entry name" value="PROTEIN RER1"/>
    <property type="match status" value="1"/>
</dbReference>
<feature type="transmembrane region" description="Helical" evidence="7">
    <location>
        <begin position="45"/>
        <end position="69"/>
    </location>
</feature>
<feature type="region of interest" description="Disordered" evidence="6">
    <location>
        <begin position="171"/>
        <end position="192"/>
    </location>
</feature>
<protein>
    <recommendedName>
        <fullName evidence="10">Protein RER1</fullName>
    </recommendedName>
</protein>
<organism evidence="8 9">
    <name type="scientific">Streblomastix strix</name>
    <dbReference type="NCBI Taxonomy" id="222440"/>
    <lineage>
        <taxon>Eukaryota</taxon>
        <taxon>Metamonada</taxon>
        <taxon>Preaxostyla</taxon>
        <taxon>Oxymonadida</taxon>
        <taxon>Streblomastigidae</taxon>
        <taxon>Streblomastix</taxon>
    </lineage>
</organism>
<keyword evidence="5 7" id="KW-0472">Membrane</keyword>
<comment type="similarity">
    <text evidence="2">Belongs to the RER1 family.</text>
</comment>
<evidence type="ECO:0000313" key="8">
    <source>
        <dbReference type="EMBL" id="KAA6390165.1"/>
    </source>
</evidence>
<proteinExistence type="inferred from homology"/>
<evidence type="ECO:0000313" key="9">
    <source>
        <dbReference type="Proteomes" id="UP000324800"/>
    </source>
</evidence>
<comment type="caution">
    <text evidence="8">The sequence shown here is derived from an EMBL/GenBank/DDBJ whole genome shotgun (WGS) entry which is preliminary data.</text>
</comment>
<feature type="transmembrane region" description="Helical" evidence="7">
    <location>
        <begin position="117"/>
        <end position="137"/>
    </location>
</feature>
<dbReference type="GO" id="GO:0006621">
    <property type="term" value="P:protein retention in ER lumen"/>
    <property type="evidence" value="ECO:0007669"/>
    <property type="project" value="TreeGrafter"/>
</dbReference>
<evidence type="ECO:0000256" key="5">
    <source>
        <dbReference type="ARBA" id="ARBA00023136"/>
    </source>
</evidence>
<dbReference type="Proteomes" id="UP000324800">
    <property type="component" value="Unassembled WGS sequence"/>
</dbReference>
<dbReference type="GO" id="GO:0000139">
    <property type="term" value="C:Golgi membrane"/>
    <property type="evidence" value="ECO:0007669"/>
    <property type="project" value="TreeGrafter"/>
</dbReference>
<evidence type="ECO:0008006" key="10">
    <source>
        <dbReference type="Google" id="ProtNLM"/>
    </source>
</evidence>
<dbReference type="GO" id="GO:0005783">
    <property type="term" value="C:endoplasmic reticulum"/>
    <property type="evidence" value="ECO:0007669"/>
    <property type="project" value="GOC"/>
</dbReference>
<evidence type="ECO:0000256" key="4">
    <source>
        <dbReference type="ARBA" id="ARBA00022989"/>
    </source>
</evidence>
<evidence type="ECO:0000256" key="6">
    <source>
        <dbReference type="SAM" id="MobiDB-lite"/>
    </source>
</evidence>
<dbReference type="AlphaFoldDB" id="A0A5J4W628"/>
<feature type="transmembrane region" description="Helical" evidence="7">
    <location>
        <begin position="143"/>
        <end position="160"/>
    </location>
</feature>
<evidence type="ECO:0000256" key="7">
    <source>
        <dbReference type="SAM" id="Phobius"/>
    </source>
</evidence>
<dbReference type="PANTHER" id="PTHR10743:SF0">
    <property type="entry name" value="PROTEIN RER1"/>
    <property type="match status" value="1"/>
</dbReference>
<evidence type="ECO:0000256" key="3">
    <source>
        <dbReference type="ARBA" id="ARBA00022692"/>
    </source>
</evidence>
<dbReference type="Pfam" id="PF03248">
    <property type="entry name" value="Rer1"/>
    <property type="match status" value="1"/>
</dbReference>
<evidence type="ECO:0000256" key="2">
    <source>
        <dbReference type="ARBA" id="ARBA00006070"/>
    </source>
</evidence>
<sequence length="192" mass="22605">MEGRPITARSKYSPKKIVDYLANKVVFRWMVFFVLAVIFEVRAVFIRSGYFIVIYFFLIFEIALTVRFLTPENIEILKDPQEELTLPGIGDVQRDQQRGEILDSGEYRPFMRKLPEFGYWSKSMLACVIANVLVSFDRLRFKMPVWFLVLYLIGFAVFALERPIRQLLKDGRSPFNPDNKKKKWNQSSSEEL</sequence>
<feature type="transmembrane region" description="Helical" evidence="7">
    <location>
        <begin position="21"/>
        <end position="39"/>
    </location>
</feature>
<dbReference type="InterPro" id="IPR004932">
    <property type="entry name" value="Rer1"/>
</dbReference>
<keyword evidence="4 7" id="KW-1133">Transmembrane helix</keyword>
<dbReference type="EMBL" id="SNRW01003317">
    <property type="protein sequence ID" value="KAA6390165.1"/>
    <property type="molecule type" value="Genomic_DNA"/>
</dbReference>
<dbReference type="GO" id="GO:0006890">
    <property type="term" value="P:retrograde vesicle-mediated transport, Golgi to endoplasmic reticulum"/>
    <property type="evidence" value="ECO:0007669"/>
    <property type="project" value="TreeGrafter"/>
</dbReference>